<dbReference type="Pfam" id="PF00583">
    <property type="entry name" value="Acetyltransf_1"/>
    <property type="match status" value="1"/>
</dbReference>
<dbReference type="CDD" id="cd04301">
    <property type="entry name" value="NAT_SF"/>
    <property type="match status" value="1"/>
</dbReference>
<dbReference type="AlphaFoldDB" id="A0A9Y1BME5"/>
<dbReference type="SUPFAM" id="SSF55729">
    <property type="entry name" value="Acyl-CoA N-acyltransferases (Nat)"/>
    <property type="match status" value="1"/>
</dbReference>
<evidence type="ECO:0000313" key="2">
    <source>
        <dbReference type="EMBL" id="UJG41753.1"/>
    </source>
</evidence>
<dbReference type="PANTHER" id="PTHR41700">
    <property type="entry name" value="GCN5-RELATED N-ACETYLTRANSFERASE"/>
    <property type="match status" value="1"/>
</dbReference>
<sequence length="280" mass="33156">MSSEIIFKEIEDEKSFSEIEAIEREAWGMPDLELVPRRLFKATKRSGAVLIGAYKKDELIGYVWGWIGNLSEYGFFIYSHHNAVKKDYQNLGLGFKLKLEQRKWAIKKGFKLINWTFDPLQSKNAFLNLHKLGAVCNTYKENYWGEMHDAENIGLPTDRFYVNWYIESRRVEDRLQSKFDDYSSSLKSVNLVLSAEKKDKFLHPKDLKLNASKDLLFVRIPPNINEIKKENNSLAIEWRMKTRKVFQHYLKKNYTIVDLYVIKNPEEIESYYVLQKNFEL</sequence>
<proteinExistence type="predicted"/>
<dbReference type="PROSITE" id="PS51186">
    <property type="entry name" value="GNAT"/>
    <property type="match status" value="1"/>
</dbReference>
<dbReference type="EMBL" id="CP084166">
    <property type="protein sequence ID" value="UJG41753.1"/>
    <property type="molecule type" value="Genomic_DNA"/>
</dbReference>
<organism evidence="2">
    <name type="scientific">Candidatus Heimdallarchaeum aukensis</name>
    <dbReference type="NCBI Taxonomy" id="2876573"/>
    <lineage>
        <taxon>Archaea</taxon>
        <taxon>Promethearchaeati</taxon>
        <taxon>Candidatus Heimdallarchaeota</taxon>
        <taxon>Candidatus Heimdallarchaeia (ex Rinke et al. 2021) (nom. nud.)</taxon>
        <taxon>Candidatus Heimdallarchaeales</taxon>
        <taxon>Candidatus Heimdallarchaeaceae</taxon>
        <taxon>Candidatus Heimdallarchaeum</taxon>
    </lineage>
</organism>
<gene>
    <name evidence="2" type="ORF">K9W45_04630</name>
</gene>
<dbReference type="GO" id="GO:0016747">
    <property type="term" value="F:acyltransferase activity, transferring groups other than amino-acyl groups"/>
    <property type="evidence" value="ECO:0007669"/>
    <property type="project" value="InterPro"/>
</dbReference>
<reference evidence="2" key="1">
    <citation type="journal article" date="2022" name="Nat. Microbiol.">
        <title>Unique mobile elements and scalable gene flow at the prokaryote-eukaryote boundary revealed by circularized Asgard archaea genomes.</title>
        <authorList>
            <person name="Wu F."/>
            <person name="Speth D.R."/>
            <person name="Philosof A."/>
            <person name="Cremiere A."/>
            <person name="Narayanan A."/>
            <person name="Barco R.A."/>
            <person name="Connon S.A."/>
            <person name="Amend J.P."/>
            <person name="Antoshechkin I.A."/>
            <person name="Orphan V.J."/>
        </authorList>
    </citation>
    <scope>NUCLEOTIDE SEQUENCE</scope>
    <source>
        <strain evidence="2">PM71</strain>
    </source>
</reference>
<keyword evidence="2" id="KW-0808">Transferase</keyword>
<protein>
    <submittedName>
        <fullName evidence="2">GNAT family N-acetyltransferase</fullName>
        <ecNumber evidence="2">2.3.1.-</ecNumber>
    </submittedName>
</protein>
<evidence type="ECO:0000259" key="1">
    <source>
        <dbReference type="PROSITE" id="PS51186"/>
    </source>
</evidence>
<name>A0A9Y1BME5_9ARCH</name>
<accession>A0A9Y1BME5</accession>
<dbReference type="InterPro" id="IPR016181">
    <property type="entry name" value="Acyl_CoA_acyltransferase"/>
</dbReference>
<dbReference type="Proteomes" id="UP001201020">
    <property type="component" value="Chromosome"/>
</dbReference>
<dbReference type="EC" id="2.3.1.-" evidence="2"/>
<feature type="domain" description="N-acetyltransferase" evidence="1">
    <location>
        <begin position="5"/>
        <end position="172"/>
    </location>
</feature>
<keyword evidence="2" id="KW-0012">Acyltransferase</keyword>
<dbReference type="InterPro" id="IPR000182">
    <property type="entry name" value="GNAT_dom"/>
</dbReference>
<dbReference type="PANTHER" id="PTHR41700:SF1">
    <property type="entry name" value="N-ACETYLTRANSFERASE DOMAIN-CONTAINING PROTEIN"/>
    <property type="match status" value="1"/>
</dbReference>
<dbReference type="Gene3D" id="3.40.630.30">
    <property type="match status" value="1"/>
</dbReference>
<dbReference type="InterPro" id="IPR038764">
    <property type="entry name" value="GNAT_N_AcTrfase_prd"/>
</dbReference>